<evidence type="ECO:0000313" key="2">
    <source>
        <dbReference type="EnsemblPlants" id="OGLUM02G05730.1"/>
    </source>
</evidence>
<dbReference type="Gramene" id="OGLUM02G05730.1">
    <property type="protein sequence ID" value="OGLUM02G05730.1"/>
    <property type="gene ID" value="OGLUM02G05730"/>
</dbReference>
<accession>A0A0D9YN45</accession>
<sequence length="148" mass="15138">MAKKKDSDDVAAVYTAVMDHVVGEVHGDGVELAGVLAAVRARWEAKLARRRGGAALDGDGDGDGAPPEYKPAAGGGYCCDAPSSGPHHHDAVVKEEEEVAAAVDDDGAFFPAAAAAPETSNDGAASRAVVRRDLLGTLGAKRKRDTCN</sequence>
<reference evidence="2" key="2">
    <citation type="submission" date="2018-05" db="EMBL/GenBank/DDBJ databases">
        <title>OgluRS3 (Oryza glumaepatula Reference Sequence Version 3).</title>
        <authorList>
            <person name="Zhang J."/>
            <person name="Kudrna D."/>
            <person name="Lee S."/>
            <person name="Talag J."/>
            <person name="Welchert J."/>
            <person name="Wing R.A."/>
        </authorList>
    </citation>
    <scope>NUCLEOTIDE SEQUENCE [LARGE SCALE GENOMIC DNA]</scope>
</reference>
<reference evidence="2" key="1">
    <citation type="submission" date="2015-04" db="UniProtKB">
        <authorList>
            <consortium name="EnsemblPlants"/>
        </authorList>
    </citation>
    <scope>IDENTIFICATION</scope>
</reference>
<name>A0A0D9YN45_9ORYZ</name>
<dbReference type="Proteomes" id="UP000026961">
    <property type="component" value="Chromosome 2"/>
</dbReference>
<keyword evidence="3" id="KW-1185">Reference proteome</keyword>
<evidence type="ECO:0000256" key="1">
    <source>
        <dbReference type="SAM" id="MobiDB-lite"/>
    </source>
</evidence>
<protein>
    <submittedName>
        <fullName evidence="2">Uncharacterized protein</fullName>
    </submittedName>
</protein>
<dbReference type="AlphaFoldDB" id="A0A0D9YN45"/>
<dbReference type="EnsemblPlants" id="OGLUM02G05730.1">
    <property type="protein sequence ID" value="OGLUM02G05730.1"/>
    <property type="gene ID" value="OGLUM02G05730"/>
</dbReference>
<evidence type="ECO:0000313" key="3">
    <source>
        <dbReference type="Proteomes" id="UP000026961"/>
    </source>
</evidence>
<feature type="region of interest" description="Disordered" evidence="1">
    <location>
        <begin position="50"/>
        <end position="89"/>
    </location>
</feature>
<dbReference type="HOGENOM" id="CLU_1734257_0_0_1"/>
<organism evidence="2">
    <name type="scientific">Oryza glumipatula</name>
    <dbReference type="NCBI Taxonomy" id="40148"/>
    <lineage>
        <taxon>Eukaryota</taxon>
        <taxon>Viridiplantae</taxon>
        <taxon>Streptophyta</taxon>
        <taxon>Embryophyta</taxon>
        <taxon>Tracheophyta</taxon>
        <taxon>Spermatophyta</taxon>
        <taxon>Magnoliopsida</taxon>
        <taxon>Liliopsida</taxon>
        <taxon>Poales</taxon>
        <taxon>Poaceae</taxon>
        <taxon>BOP clade</taxon>
        <taxon>Oryzoideae</taxon>
        <taxon>Oryzeae</taxon>
        <taxon>Oryzinae</taxon>
        <taxon>Oryza</taxon>
    </lineage>
</organism>
<proteinExistence type="predicted"/>